<dbReference type="GO" id="GO:0000272">
    <property type="term" value="P:polysaccharide catabolic process"/>
    <property type="evidence" value="ECO:0007669"/>
    <property type="project" value="TreeGrafter"/>
</dbReference>
<proteinExistence type="predicted"/>
<comment type="subunit">
    <text evidence="1">Homohexamer; trimer of dimers.</text>
</comment>
<name>A0A2U0ULT2_9BACT</name>
<dbReference type="PANTHER" id="PTHR43576:SF2">
    <property type="entry name" value="INTRACELLULAR EXO-ALPHA-L-ARABINOFURANOSIDASE 2"/>
    <property type="match status" value="1"/>
</dbReference>
<dbReference type="Proteomes" id="UP000245870">
    <property type="component" value="Unassembled WGS sequence"/>
</dbReference>
<keyword evidence="4" id="KW-1185">Reference proteome</keyword>
<evidence type="ECO:0000259" key="2">
    <source>
        <dbReference type="Pfam" id="PF06964"/>
    </source>
</evidence>
<organism evidence="3 4">
    <name type="scientific">Hallella colorans</name>
    <dbReference type="NCBI Taxonomy" id="1703337"/>
    <lineage>
        <taxon>Bacteria</taxon>
        <taxon>Pseudomonadati</taxon>
        <taxon>Bacteroidota</taxon>
        <taxon>Bacteroidia</taxon>
        <taxon>Bacteroidales</taxon>
        <taxon>Prevotellaceae</taxon>
        <taxon>Hallella</taxon>
    </lineage>
</organism>
<dbReference type="AlphaFoldDB" id="A0A2U0ULT2"/>
<evidence type="ECO:0000313" key="3">
    <source>
        <dbReference type="EMBL" id="PVX58573.1"/>
    </source>
</evidence>
<reference evidence="3 4" key="1">
    <citation type="submission" date="2018-05" db="EMBL/GenBank/DDBJ databases">
        <title>Genomic Encyclopedia of Type Strains, Phase IV (KMG-IV): sequencing the most valuable type-strain genomes for metagenomic binning, comparative biology and taxonomic classification.</title>
        <authorList>
            <person name="Goeker M."/>
        </authorList>
    </citation>
    <scope>NUCLEOTIDE SEQUENCE [LARGE SCALE GENOMIC DNA]</scope>
    <source>
        <strain evidence="3 4">DSM 100333</strain>
    </source>
</reference>
<dbReference type="EMBL" id="QENY01000002">
    <property type="protein sequence ID" value="PVX58573.1"/>
    <property type="molecule type" value="Genomic_DNA"/>
</dbReference>
<dbReference type="InterPro" id="IPR017853">
    <property type="entry name" value="GH"/>
</dbReference>
<dbReference type="InterPro" id="IPR010720">
    <property type="entry name" value="Alpha-L-AF_C"/>
</dbReference>
<dbReference type="Pfam" id="PF06964">
    <property type="entry name" value="Alpha-L-AF_C"/>
    <property type="match status" value="1"/>
</dbReference>
<dbReference type="GO" id="GO:0046556">
    <property type="term" value="F:alpha-L-arabinofuranosidase activity"/>
    <property type="evidence" value="ECO:0007669"/>
    <property type="project" value="UniProtKB-EC"/>
</dbReference>
<dbReference type="GO" id="GO:0046373">
    <property type="term" value="P:L-arabinose metabolic process"/>
    <property type="evidence" value="ECO:0007669"/>
    <property type="project" value="InterPro"/>
</dbReference>
<dbReference type="Gene3D" id="3.20.20.80">
    <property type="entry name" value="Glycosidases"/>
    <property type="match status" value="1"/>
</dbReference>
<dbReference type="SUPFAM" id="SSF51445">
    <property type="entry name" value="(Trans)glycosidases"/>
    <property type="match status" value="1"/>
</dbReference>
<feature type="domain" description="Alpha-L-arabinofuranosidase C-terminal" evidence="2">
    <location>
        <begin position="54"/>
        <end position="102"/>
    </location>
</feature>
<evidence type="ECO:0000256" key="1">
    <source>
        <dbReference type="ARBA" id="ARBA00011165"/>
    </source>
</evidence>
<accession>A0A2U0ULT2</accession>
<dbReference type="PANTHER" id="PTHR43576">
    <property type="entry name" value="ALPHA-L-ARABINOFURANOSIDASE C-RELATED"/>
    <property type="match status" value="1"/>
</dbReference>
<dbReference type="RefSeq" id="WP_338072503.1">
    <property type="nucleotide sequence ID" value="NZ_CAMPWS010000004.1"/>
</dbReference>
<comment type="caution">
    <text evidence="3">The sequence shown here is derived from an EMBL/GenBank/DDBJ whole genome shotgun (WGS) entry which is preliminary data.</text>
</comment>
<sequence>MVKSWAEKGPTTKFGNQEYYWTLGKCLQIEDVIKKHSDIMDAKDPHKRIGLLVDEWGTWWDEEAGTIQGRLYQQNTMRDAMVAALTLNVFHRHADRVKMANLRARGPYEQCYRLQDFGGIHLRGQKNRWLYMRIANECQLGQSQNC</sequence>
<evidence type="ECO:0000313" key="4">
    <source>
        <dbReference type="Proteomes" id="UP000245870"/>
    </source>
</evidence>
<protein>
    <submittedName>
        <fullName evidence="3">Alpha-L-arabinofuranosidase</fullName>
    </submittedName>
</protein>
<gene>
    <name evidence="3" type="ORF">C7379_10291</name>
</gene>